<proteinExistence type="inferred from homology"/>
<evidence type="ECO:0000256" key="8">
    <source>
        <dbReference type="ARBA" id="ARBA00023004"/>
    </source>
</evidence>
<evidence type="ECO:0000313" key="14">
    <source>
        <dbReference type="EMBL" id="KAF3846174.1"/>
    </source>
</evidence>
<evidence type="ECO:0000256" key="12">
    <source>
        <dbReference type="RuleBase" id="RU000356"/>
    </source>
</evidence>
<protein>
    <recommendedName>
        <fullName evidence="9">Hemoglobin subunit alpha-2</fullName>
    </recommendedName>
    <alternativeName>
        <fullName evidence="10">Alpha-2-globin</fullName>
    </alternativeName>
    <alternativeName>
        <fullName evidence="11">Hemoglobin alpha-2 chain</fullName>
    </alternativeName>
</protein>
<keyword evidence="3 12" id="KW-0813">Transport</keyword>
<comment type="caution">
    <text evidence="14">The sequence shown here is derived from an EMBL/GenBank/DDBJ whole genome shotgun (WGS) entry which is preliminary data.</text>
</comment>
<dbReference type="InterPro" id="IPR000971">
    <property type="entry name" value="Globin"/>
</dbReference>
<dbReference type="GO" id="GO:0004601">
    <property type="term" value="F:peroxidase activity"/>
    <property type="evidence" value="ECO:0007669"/>
    <property type="project" value="TreeGrafter"/>
</dbReference>
<evidence type="ECO:0000256" key="5">
    <source>
        <dbReference type="ARBA" id="ARBA00022621"/>
    </source>
</evidence>
<dbReference type="PROSITE" id="PS01033">
    <property type="entry name" value="GLOBIN"/>
    <property type="match status" value="1"/>
</dbReference>
<feature type="domain" description="Globin" evidence="13">
    <location>
        <begin position="210"/>
        <end position="351"/>
    </location>
</feature>
<dbReference type="SUPFAM" id="SSF46458">
    <property type="entry name" value="Globin-like"/>
    <property type="match status" value="1"/>
</dbReference>
<dbReference type="AlphaFoldDB" id="A0A7J5Y9T8"/>
<keyword evidence="4 12" id="KW-0349">Heme</keyword>
<dbReference type="GO" id="GO:0046872">
    <property type="term" value="F:metal ion binding"/>
    <property type="evidence" value="ECO:0007669"/>
    <property type="project" value="UniProtKB-KW"/>
</dbReference>
<keyword evidence="6" id="KW-0479">Metal-binding</keyword>
<dbReference type="PANTHER" id="PTHR11442">
    <property type="entry name" value="HEMOGLOBIN FAMILY MEMBER"/>
    <property type="match status" value="1"/>
</dbReference>
<evidence type="ECO:0000256" key="9">
    <source>
        <dbReference type="ARBA" id="ARBA00041181"/>
    </source>
</evidence>
<name>A0A7J5Y9T8_DISMA</name>
<evidence type="ECO:0000313" key="15">
    <source>
        <dbReference type="Proteomes" id="UP000518266"/>
    </source>
</evidence>
<dbReference type="PRINTS" id="PR00612">
    <property type="entry name" value="ALPHAHAEM"/>
</dbReference>
<dbReference type="OrthoDB" id="8751793at2759"/>
<dbReference type="GO" id="GO:0042744">
    <property type="term" value="P:hydrogen peroxide catabolic process"/>
    <property type="evidence" value="ECO:0007669"/>
    <property type="project" value="TreeGrafter"/>
</dbReference>
<dbReference type="InterPro" id="IPR012292">
    <property type="entry name" value="Globin/Proto"/>
</dbReference>
<dbReference type="InterPro" id="IPR050056">
    <property type="entry name" value="Hemoglobin_oxygen_transport"/>
</dbReference>
<keyword evidence="7" id="KW-0007">Acetylation</keyword>
<evidence type="ECO:0000256" key="3">
    <source>
        <dbReference type="ARBA" id="ARBA00022448"/>
    </source>
</evidence>
<keyword evidence="5 12" id="KW-0561">Oxygen transport</keyword>
<dbReference type="GO" id="GO:0020037">
    <property type="term" value="F:heme binding"/>
    <property type="evidence" value="ECO:0007669"/>
    <property type="project" value="InterPro"/>
</dbReference>
<organism evidence="14 15">
    <name type="scientific">Dissostichus mawsoni</name>
    <name type="common">Antarctic cod</name>
    <dbReference type="NCBI Taxonomy" id="36200"/>
    <lineage>
        <taxon>Eukaryota</taxon>
        <taxon>Metazoa</taxon>
        <taxon>Chordata</taxon>
        <taxon>Craniata</taxon>
        <taxon>Vertebrata</taxon>
        <taxon>Euteleostomi</taxon>
        <taxon>Actinopterygii</taxon>
        <taxon>Neopterygii</taxon>
        <taxon>Teleostei</taxon>
        <taxon>Neoteleostei</taxon>
        <taxon>Acanthomorphata</taxon>
        <taxon>Eupercaria</taxon>
        <taxon>Perciformes</taxon>
        <taxon>Notothenioidei</taxon>
        <taxon>Nototheniidae</taxon>
        <taxon>Dissostichus</taxon>
    </lineage>
</organism>
<dbReference type="GO" id="GO:0043177">
    <property type="term" value="F:organic acid binding"/>
    <property type="evidence" value="ECO:0007669"/>
    <property type="project" value="TreeGrafter"/>
</dbReference>
<keyword evidence="8" id="KW-0408">Iron</keyword>
<sequence>MVLSSQGGHHHGQELLESCLHLTSELITQLSSNHDGQAVGQELQHSKHQNTSAAGKVGHLSILILTLVAQRYLEVVGVHVQFLGVQHAQFGVGVLDVVHVLHSPFQTVEDGCSVFGNHGISLDRSGVVEVSKAAKIPLSPGVDDQTPEETCEHVQIKRSADTEISGIRCNLLKPSCSPPTTSEWMVHKNPSLLGLITAFSNTRSTGKMTTLTAKDKQTVKAFWAKVSGKSEDIGAAAVARMLVVYPQTKTYFSHWQDQSPNSPAARKHGKTVMMGVGDAVTKIDDLKEGLKELSELHAFTLRVDPANFKILSHNILVVMAVMFPTDFTPDVHVSLDKFLAAVSLALAEKYR</sequence>
<dbReference type="InterPro" id="IPR002338">
    <property type="entry name" value="Hemoglobin_a-typ"/>
</dbReference>
<comment type="similarity">
    <text evidence="2 12">Belongs to the globin family.</text>
</comment>
<evidence type="ECO:0000259" key="13">
    <source>
        <dbReference type="PROSITE" id="PS01033"/>
    </source>
</evidence>
<dbReference type="PANTHER" id="PTHR11442:SF91">
    <property type="entry name" value="EMBRYONIC ALPHA GLOBIN E1-RELATED"/>
    <property type="match status" value="1"/>
</dbReference>
<evidence type="ECO:0000256" key="10">
    <source>
        <dbReference type="ARBA" id="ARBA00042851"/>
    </source>
</evidence>
<evidence type="ECO:0000256" key="6">
    <source>
        <dbReference type="ARBA" id="ARBA00022723"/>
    </source>
</evidence>
<evidence type="ECO:0000256" key="1">
    <source>
        <dbReference type="ARBA" id="ARBA00002650"/>
    </source>
</evidence>
<dbReference type="Gene3D" id="1.10.490.10">
    <property type="entry name" value="Globins"/>
    <property type="match status" value="1"/>
</dbReference>
<dbReference type="EMBL" id="JAAKFY010000014">
    <property type="protein sequence ID" value="KAF3846174.1"/>
    <property type="molecule type" value="Genomic_DNA"/>
</dbReference>
<reference evidence="14 15" key="1">
    <citation type="submission" date="2020-03" db="EMBL/GenBank/DDBJ databases">
        <title>Dissostichus mawsoni Genome sequencing and assembly.</title>
        <authorList>
            <person name="Park H."/>
        </authorList>
    </citation>
    <scope>NUCLEOTIDE SEQUENCE [LARGE SCALE GENOMIC DNA]</scope>
    <source>
        <strain evidence="14">DM0001</strain>
        <tissue evidence="14">Muscle</tissue>
    </source>
</reference>
<gene>
    <name evidence="14" type="ORF">F7725_003252</name>
</gene>
<comment type="function">
    <text evidence="1">Involved in oxygen transport from gills to the various peripheral tissues.</text>
</comment>
<dbReference type="GO" id="GO:0031720">
    <property type="term" value="F:haptoglobin binding"/>
    <property type="evidence" value="ECO:0007669"/>
    <property type="project" value="TreeGrafter"/>
</dbReference>
<dbReference type="CDD" id="cd08927">
    <property type="entry name" value="Hb-alpha-like"/>
    <property type="match status" value="1"/>
</dbReference>
<evidence type="ECO:0000256" key="7">
    <source>
        <dbReference type="ARBA" id="ARBA00022990"/>
    </source>
</evidence>
<dbReference type="GO" id="GO:0031838">
    <property type="term" value="C:haptoglobin-hemoglobin complex"/>
    <property type="evidence" value="ECO:0007669"/>
    <property type="project" value="TreeGrafter"/>
</dbReference>
<dbReference type="GO" id="GO:0005344">
    <property type="term" value="F:oxygen carrier activity"/>
    <property type="evidence" value="ECO:0007669"/>
    <property type="project" value="UniProtKB-KW"/>
</dbReference>
<dbReference type="GO" id="GO:0072562">
    <property type="term" value="C:blood microparticle"/>
    <property type="evidence" value="ECO:0007669"/>
    <property type="project" value="TreeGrafter"/>
</dbReference>
<evidence type="ECO:0000256" key="11">
    <source>
        <dbReference type="ARBA" id="ARBA00043253"/>
    </source>
</evidence>
<dbReference type="GO" id="GO:0019825">
    <property type="term" value="F:oxygen binding"/>
    <property type="evidence" value="ECO:0007669"/>
    <property type="project" value="InterPro"/>
</dbReference>
<keyword evidence="15" id="KW-1185">Reference proteome</keyword>
<dbReference type="GO" id="GO:0005833">
    <property type="term" value="C:hemoglobin complex"/>
    <property type="evidence" value="ECO:0007669"/>
    <property type="project" value="InterPro"/>
</dbReference>
<dbReference type="Proteomes" id="UP000518266">
    <property type="component" value="Unassembled WGS sequence"/>
</dbReference>
<dbReference type="Pfam" id="PF00042">
    <property type="entry name" value="Globin"/>
    <property type="match status" value="1"/>
</dbReference>
<evidence type="ECO:0000256" key="4">
    <source>
        <dbReference type="ARBA" id="ARBA00022617"/>
    </source>
</evidence>
<dbReference type="FunFam" id="1.10.490.10:FF:000002">
    <property type="entry name" value="Hemoglobin subunit alpha"/>
    <property type="match status" value="1"/>
</dbReference>
<dbReference type="InterPro" id="IPR009050">
    <property type="entry name" value="Globin-like_sf"/>
</dbReference>
<evidence type="ECO:0000256" key="2">
    <source>
        <dbReference type="ARBA" id="ARBA00008705"/>
    </source>
</evidence>
<accession>A0A7J5Y9T8</accession>